<evidence type="ECO:0000313" key="16">
    <source>
        <dbReference type="EMBL" id="AGH47157.1"/>
    </source>
</evidence>
<dbReference type="GO" id="GO:0006782">
    <property type="term" value="P:protoporphyrinogen IX biosynthetic process"/>
    <property type="evidence" value="ECO:0007669"/>
    <property type="project" value="UniProtKB-UniRule"/>
</dbReference>
<evidence type="ECO:0000256" key="3">
    <source>
        <dbReference type="ARBA" id="ARBA00006501"/>
    </source>
</evidence>
<dbReference type="UniPathway" id="UPA00251">
    <property type="reaction ID" value="UER00324"/>
</dbReference>
<keyword evidence="7 14" id="KW-0812">Transmembrane</keyword>
<dbReference type="GO" id="GO:0070818">
    <property type="term" value="F:protoporphyrinogen oxidase activity"/>
    <property type="evidence" value="ECO:0007669"/>
    <property type="project" value="UniProtKB-UniRule"/>
</dbReference>
<protein>
    <recommendedName>
        <fullName evidence="4 14">Protoporphyrinogen IX oxidase</fullName>
        <shortName evidence="14">PPO</shortName>
        <ecNumber evidence="14 15">1.3.99.-</ecNumber>
    </recommendedName>
</protein>
<comment type="similarity">
    <text evidence="3 14 15">Belongs to the HemJ family.</text>
</comment>
<dbReference type="AlphaFoldDB" id="K7AAQ8"/>
<keyword evidence="6 14" id="KW-0349">Heme</keyword>
<evidence type="ECO:0000256" key="14">
    <source>
        <dbReference type="HAMAP-Rule" id="MF_02239"/>
    </source>
</evidence>
<keyword evidence="10 14" id="KW-0560">Oxidoreductase</keyword>
<dbReference type="KEGG" id="gps:C427_5058"/>
<feature type="binding site" description="axial binding residue" evidence="14">
    <location>
        <position position="10"/>
    </location>
    <ligand>
        <name>heme</name>
        <dbReference type="ChEBI" id="CHEBI:30413"/>
    </ligand>
    <ligandPart>
        <name>Fe</name>
        <dbReference type="ChEBI" id="CHEBI:18248"/>
    </ligandPart>
</feature>
<comment type="subcellular location">
    <subcellularLocation>
        <location evidence="1 14">Cell membrane</location>
        <topology evidence="1 14">Multi-pass membrane protein</topology>
    </subcellularLocation>
</comment>
<name>K7AAQ8_9ALTE</name>
<keyword evidence="9 14" id="KW-1133">Transmembrane helix</keyword>
<dbReference type="RefSeq" id="WP_007641375.1">
    <property type="nucleotide sequence ID" value="NC_020514.1"/>
</dbReference>
<dbReference type="HAMAP" id="MF_02239">
    <property type="entry name" value="HemJ"/>
    <property type="match status" value="1"/>
</dbReference>
<dbReference type="PANTHER" id="PTHR40255:SF1">
    <property type="entry name" value="PROTOPORPHYRINOGEN IX OXIDASE"/>
    <property type="match status" value="1"/>
</dbReference>
<feature type="binding site" description="axial binding residue" evidence="14">
    <location>
        <position position="86"/>
    </location>
    <ligand>
        <name>heme</name>
        <dbReference type="ChEBI" id="CHEBI:30413"/>
    </ligand>
    <ligandPart>
        <name>Fe</name>
        <dbReference type="ChEBI" id="CHEBI:18248"/>
    </ligandPart>
</feature>
<reference evidence="16 17" key="1">
    <citation type="journal article" date="2013" name="Genome Announc.">
        <title>Complete Genome Sequence of Glaciecola psychrophila Strain 170T.</title>
        <authorList>
            <person name="Yin J."/>
            <person name="Chen J."/>
            <person name="Liu G."/>
            <person name="Yu Y."/>
            <person name="Song L."/>
            <person name="Wang X."/>
            <person name="Qu X."/>
        </authorList>
    </citation>
    <scope>NUCLEOTIDE SEQUENCE [LARGE SCALE GENOMIC DNA]</scope>
    <source>
        <strain evidence="16 17">170</strain>
    </source>
</reference>
<evidence type="ECO:0000256" key="9">
    <source>
        <dbReference type="ARBA" id="ARBA00022989"/>
    </source>
</evidence>
<feature type="transmembrane region" description="Helical" evidence="14">
    <location>
        <begin position="50"/>
        <end position="70"/>
    </location>
</feature>
<evidence type="ECO:0000256" key="12">
    <source>
        <dbReference type="ARBA" id="ARBA00023136"/>
    </source>
</evidence>
<evidence type="ECO:0000256" key="2">
    <source>
        <dbReference type="ARBA" id="ARBA00005073"/>
    </source>
</evidence>
<evidence type="ECO:0000256" key="1">
    <source>
        <dbReference type="ARBA" id="ARBA00004651"/>
    </source>
</evidence>
<evidence type="ECO:0000256" key="8">
    <source>
        <dbReference type="ARBA" id="ARBA00022723"/>
    </source>
</evidence>
<evidence type="ECO:0000256" key="5">
    <source>
        <dbReference type="ARBA" id="ARBA00022475"/>
    </source>
</evidence>
<evidence type="ECO:0000256" key="6">
    <source>
        <dbReference type="ARBA" id="ARBA00022617"/>
    </source>
</evidence>
<feature type="transmembrane region" description="Helical" evidence="14">
    <location>
        <begin position="125"/>
        <end position="141"/>
    </location>
</feature>
<comment type="catalytic activity">
    <reaction evidence="13 14 15">
        <text>protoporphyrinogen IX + 3 A = protoporphyrin IX + 3 AH2</text>
        <dbReference type="Rhea" id="RHEA:62000"/>
        <dbReference type="ChEBI" id="CHEBI:13193"/>
        <dbReference type="ChEBI" id="CHEBI:17499"/>
        <dbReference type="ChEBI" id="CHEBI:57306"/>
        <dbReference type="ChEBI" id="CHEBI:57307"/>
    </reaction>
</comment>
<dbReference type="PIRSF" id="PIRSF004638">
    <property type="entry name" value="UCP004638"/>
    <property type="match status" value="1"/>
</dbReference>
<dbReference type="Proteomes" id="UP000011864">
    <property type="component" value="Chromosome"/>
</dbReference>
<dbReference type="HOGENOM" id="CLU_125006_0_1_6"/>
<sequence>MMLLWIKALHVFFMVAWMSGLFYLPRLMVYHAQTDIQEVKDQFKIMEKRLWYFVTPFALLTLVFGVWLINLYGKEWFVTSKWLHIKLILVTVLYAYHGYLFVLVRKFSKDENTHSSRFFRFLNEAPVLIVLAIIVLAIVKYF</sequence>
<evidence type="ECO:0000256" key="4">
    <source>
        <dbReference type="ARBA" id="ARBA00017504"/>
    </source>
</evidence>
<accession>K7AAQ8</accession>
<dbReference type="OrthoDB" id="9800824at2"/>
<comment type="function">
    <text evidence="14 15">Catalyzes the oxidation of protoporphyrinogen IX to protoporphyrin IX.</text>
</comment>
<dbReference type="Pfam" id="PF03653">
    <property type="entry name" value="UPF0093"/>
    <property type="match status" value="1"/>
</dbReference>
<dbReference type="GO" id="GO:0005886">
    <property type="term" value="C:plasma membrane"/>
    <property type="evidence" value="ECO:0007669"/>
    <property type="project" value="UniProtKB-SubCell"/>
</dbReference>
<keyword evidence="11 14" id="KW-0408">Iron</keyword>
<evidence type="ECO:0000256" key="15">
    <source>
        <dbReference type="PIRNR" id="PIRNR004638"/>
    </source>
</evidence>
<keyword evidence="17" id="KW-1185">Reference proteome</keyword>
<feature type="transmembrane region" description="Helical" evidence="14">
    <location>
        <begin position="82"/>
        <end position="104"/>
    </location>
</feature>
<comment type="cofactor">
    <cofactor evidence="14 15">
        <name>heme b</name>
        <dbReference type="ChEBI" id="CHEBI:60344"/>
    </cofactor>
    <text evidence="14 15">Binds 1 heme b (iron(II)-protoporphyrin IX) group per subunit.</text>
</comment>
<dbReference type="GO" id="GO:0046872">
    <property type="term" value="F:metal ion binding"/>
    <property type="evidence" value="ECO:0007669"/>
    <property type="project" value="UniProtKB-UniRule"/>
</dbReference>
<dbReference type="PATRIC" id="fig|1129794.4.peg.5044"/>
<feature type="transmembrane region" description="Helical" evidence="14">
    <location>
        <begin position="6"/>
        <end position="29"/>
    </location>
</feature>
<evidence type="ECO:0000256" key="13">
    <source>
        <dbReference type="ARBA" id="ARBA00048390"/>
    </source>
</evidence>
<organism evidence="16 17">
    <name type="scientific">Paraglaciecola psychrophila 170</name>
    <dbReference type="NCBI Taxonomy" id="1129794"/>
    <lineage>
        <taxon>Bacteria</taxon>
        <taxon>Pseudomonadati</taxon>
        <taxon>Pseudomonadota</taxon>
        <taxon>Gammaproteobacteria</taxon>
        <taxon>Alteromonadales</taxon>
        <taxon>Alteromonadaceae</taxon>
        <taxon>Paraglaciecola</taxon>
    </lineage>
</organism>
<dbReference type="eggNOG" id="COG1981">
    <property type="taxonomic scope" value="Bacteria"/>
</dbReference>
<keyword evidence="12 14" id="KW-0472">Membrane</keyword>
<evidence type="ECO:0000256" key="11">
    <source>
        <dbReference type="ARBA" id="ARBA00023004"/>
    </source>
</evidence>
<dbReference type="PANTHER" id="PTHR40255">
    <property type="entry name" value="UPF0093 MEMBRANE PROTEIN SLR1790"/>
    <property type="match status" value="1"/>
</dbReference>
<keyword evidence="5 14" id="KW-1003">Cell membrane</keyword>
<comment type="subunit">
    <text evidence="14">Homodimer.</text>
</comment>
<evidence type="ECO:0000313" key="17">
    <source>
        <dbReference type="Proteomes" id="UP000011864"/>
    </source>
</evidence>
<dbReference type="InterPro" id="IPR005265">
    <property type="entry name" value="HemJ-like"/>
</dbReference>
<dbReference type="STRING" id="1129794.C427_5058"/>
<evidence type="ECO:0000256" key="7">
    <source>
        <dbReference type="ARBA" id="ARBA00022692"/>
    </source>
</evidence>
<comment type="pathway">
    <text evidence="2 14 15">Porphyrin-containing compound metabolism; protoporphyrin-IX biosynthesis; protoporphyrin-IX from protoporphyrinogen-IX: step 1/1.</text>
</comment>
<dbReference type="EMBL" id="CP003837">
    <property type="protein sequence ID" value="AGH47157.1"/>
    <property type="molecule type" value="Genomic_DNA"/>
</dbReference>
<keyword evidence="8 14" id="KW-0479">Metal-binding</keyword>
<proteinExistence type="inferred from homology"/>
<gene>
    <name evidence="16" type="ORF">C427_5058</name>
</gene>
<evidence type="ECO:0000256" key="10">
    <source>
        <dbReference type="ARBA" id="ARBA00023002"/>
    </source>
</evidence>
<dbReference type="EC" id="1.3.99.-" evidence="14 15"/>